<comment type="subcellular location">
    <subcellularLocation>
        <location evidence="2">Mitochondrion</location>
    </subcellularLocation>
</comment>
<sequence length="158" mass="16993">MMFKRSLFSGWTRTTHEISIFHSPSSPPSVKALGLLRSALSEPYPPGKGTQPLQFNLEVVEAPPNTDQLRTILSYLPSKNTSSGSAASVFLSAHPSSSSSDGANLASIAELGRDKPKTFKWPVVVDWNAGKASVGDVDGVKGILELLRQNRDGDMPKE</sequence>
<dbReference type="InterPro" id="IPR012882">
    <property type="entry name" value="Fmp46"/>
</dbReference>
<evidence type="ECO:0000313" key="8">
    <source>
        <dbReference type="Proteomes" id="UP001218218"/>
    </source>
</evidence>
<gene>
    <name evidence="7" type="ORF">DFH08DRAFT_460838</name>
</gene>
<dbReference type="SUPFAM" id="SSF52833">
    <property type="entry name" value="Thioredoxin-like"/>
    <property type="match status" value="1"/>
</dbReference>
<dbReference type="EMBL" id="JARIHO010000008">
    <property type="protein sequence ID" value="KAJ7356584.1"/>
    <property type="molecule type" value="Genomic_DNA"/>
</dbReference>
<protein>
    <submittedName>
        <fullName evidence="7">Thioredoxin-like protein</fullName>
    </submittedName>
</protein>
<organism evidence="7 8">
    <name type="scientific">Mycena albidolilacea</name>
    <dbReference type="NCBI Taxonomy" id="1033008"/>
    <lineage>
        <taxon>Eukaryota</taxon>
        <taxon>Fungi</taxon>
        <taxon>Dikarya</taxon>
        <taxon>Basidiomycota</taxon>
        <taxon>Agaricomycotina</taxon>
        <taxon>Agaricomycetes</taxon>
        <taxon>Agaricomycetidae</taxon>
        <taxon>Agaricales</taxon>
        <taxon>Marasmiineae</taxon>
        <taxon>Mycenaceae</taxon>
        <taxon>Mycena</taxon>
    </lineage>
</organism>
<keyword evidence="8" id="KW-1185">Reference proteome</keyword>
<keyword evidence="5" id="KW-0560">Oxidoreductase</keyword>
<dbReference type="GO" id="GO:0005739">
    <property type="term" value="C:mitochondrion"/>
    <property type="evidence" value="ECO:0007669"/>
    <property type="project" value="UniProtKB-SubCell"/>
</dbReference>
<evidence type="ECO:0000256" key="5">
    <source>
        <dbReference type="ARBA" id="ARBA00023002"/>
    </source>
</evidence>
<dbReference type="AlphaFoldDB" id="A0AAD7EYT8"/>
<name>A0AAD7EYT8_9AGAR</name>
<proteinExistence type="inferred from homology"/>
<reference evidence="7" key="1">
    <citation type="submission" date="2023-03" db="EMBL/GenBank/DDBJ databases">
        <title>Massive genome expansion in bonnet fungi (Mycena s.s.) driven by repeated elements and novel gene families across ecological guilds.</title>
        <authorList>
            <consortium name="Lawrence Berkeley National Laboratory"/>
            <person name="Harder C.B."/>
            <person name="Miyauchi S."/>
            <person name="Viragh M."/>
            <person name="Kuo A."/>
            <person name="Thoen E."/>
            <person name="Andreopoulos B."/>
            <person name="Lu D."/>
            <person name="Skrede I."/>
            <person name="Drula E."/>
            <person name="Henrissat B."/>
            <person name="Morin E."/>
            <person name="Kohler A."/>
            <person name="Barry K."/>
            <person name="LaButti K."/>
            <person name="Morin E."/>
            <person name="Salamov A."/>
            <person name="Lipzen A."/>
            <person name="Mereny Z."/>
            <person name="Hegedus B."/>
            <person name="Baldrian P."/>
            <person name="Stursova M."/>
            <person name="Weitz H."/>
            <person name="Taylor A."/>
            <person name="Grigoriev I.V."/>
            <person name="Nagy L.G."/>
            <person name="Martin F."/>
            <person name="Kauserud H."/>
        </authorList>
    </citation>
    <scope>NUCLEOTIDE SEQUENCE</scope>
    <source>
        <strain evidence="7">CBHHK002</strain>
    </source>
</reference>
<comment type="similarity">
    <text evidence="3">Belongs to the FMP46 family.</text>
</comment>
<comment type="caution">
    <text evidence="7">The sequence shown here is derived from an EMBL/GenBank/DDBJ whole genome shotgun (WGS) entry which is preliminary data.</text>
</comment>
<keyword evidence="4" id="KW-0809">Transit peptide</keyword>
<dbReference type="PANTHER" id="PTHR28071:SF1">
    <property type="entry name" value="REDOX PROTEIN FMP46, MITOCHONDRIAL-RELATED"/>
    <property type="match status" value="1"/>
</dbReference>
<evidence type="ECO:0000256" key="3">
    <source>
        <dbReference type="ARBA" id="ARBA00009734"/>
    </source>
</evidence>
<comment type="function">
    <text evidence="1">Putative mitochondrial redox protein which could be involved in the reduction of small toxic molecules.</text>
</comment>
<dbReference type="PANTHER" id="PTHR28071">
    <property type="entry name" value="REDOX PROTEIN FMP46, MITOCHONDRIAL-RELATED"/>
    <property type="match status" value="1"/>
</dbReference>
<dbReference type="Pfam" id="PF07955">
    <property type="entry name" value="DUF1687"/>
    <property type="match status" value="1"/>
</dbReference>
<evidence type="ECO:0000313" key="7">
    <source>
        <dbReference type="EMBL" id="KAJ7356584.1"/>
    </source>
</evidence>
<accession>A0AAD7EYT8</accession>
<keyword evidence="6" id="KW-0496">Mitochondrion</keyword>
<dbReference type="Gene3D" id="3.40.30.10">
    <property type="entry name" value="Glutaredoxin"/>
    <property type="match status" value="1"/>
</dbReference>
<evidence type="ECO:0000256" key="6">
    <source>
        <dbReference type="ARBA" id="ARBA00023128"/>
    </source>
</evidence>
<dbReference type="GO" id="GO:0016491">
    <property type="term" value="F:oxidoreductase activity"/>
    <property type="evidence" value="ECO:0007669"/>
    <property type="project" value="UniProtKB-KW"/>
</dbReference>
<evidence type="ECO:0000256" key="1">
    <source>
        <dbReference type="ARBA" id="ARBA00002963"/>
    </source>
</evidence>
<evidence type="ECO:0000256" key="2">
    <source>
        <dbReference type="ARBA" id="ARBA00004173"/>
    </source>
</evidence>
<dbReference type="InterPro" id="IPR036249">
    <property type="entry name" value="Thioredoxin-like_sf"/>
</dbReference>
<evidence type="ECO:0000256" key="4">
    <source>
        <dbReference type="ARBA" id="ARBA00022946"/>
    </source>
</evidence>
<dbReference type="Proteomes" id="UP001218218">
    <property type="component" value="Unassembled WGS sequence"/>
</dbReference>